<protein>
    <recommendedName>
        <fullName evidence="8">Probable membrane transporter protein</fullName>
    </recommendedName>
</protein>
<dbReference type="Pfam" id="PF01925">
    <property type="entry name" value="TauE"/>
    <property type="match status" value="1"/>
</dbReference>
<reference evidence="10" key="1">
    <citation type="submission" date="2010-02" db="EMBL/GenBank/DDBJ databases">
        <title>Complete sequence of Desulfurivibrio alkaliphilus AHT2.</title>
        <authorList>
            <consortium name="US DOE Joint Genome Institute"/>
            <person name="Pitluck S."/>
            <person name="Chertkov O."/>
            <person name="Detter J.C."/>
            <person name="Han C."/>
            <person name="Tapia R."/>
            <person name="Larimer F."/>
            <person name="Land M."/>
            <person name="Hauser L."/>
            <person name="Kyrpides N."/>
            <person name="Mikhailova N."/>
            <person name="Sorokin D.Y."/>
            <person name="Muyzer G."/>
            <person name="Woyke T."/>
        </authorList>
    </citation>
    <scope>NUCLEOTIDE SEQUENCE [LARGE SCALE GENOMIC DNA]</scope>
    <source>
        <strain evidence="10">DSM 19089 / UNIQEM U267 / AHT2</strain>
    </source>
</reference>
<keyword evidence="3" id="KW-0813">Transport</keyword>
<evidence type="ECO:0000256" key="1">
    <source>
        <dbReference type="ARBA" id="ARBA00004651"/>
    </source>
</evidence>
<evidence type="ECO:0000313" key="10">
    <source>
        <dbReference type="Proteomes" id="UP000001508"/>
    </source>
</evidence>
<dbReference type="KEGG" id="dak:DaAHT2_1614"/>
<evidence type="ECO:0000256" key="7">
    <source>
        <dbReference type="ARBA" id="ARBA00023136"/>
    </source>
</evidence>
<dbReference type="GO" id="GO:0005886">
    <property type="term" value="C:plasma membrane"/>
    <property type="evidence" value="ECO:0007669"/>
    <property type="project" value="UniProtKB-SubCell"/>
</dbReference>
<evidence type="ECO:0000256" key="3">
    <source>
        <dbReference type="ARBA" id="ARBA00022448"/>
    </source>
</evidence>
<gene>
    <name evidence="9" type="ordered locus">DaAHT2_1614</name>
</gene>
<dbReference type="EMBL" id="CP001940">
    <property type="protein sequence ID" value="ADH86309.1"/>
    <property type="molecule type" value="Genomic_DNA"/>
</dbReference>
<keyword evidence="10" id="KW-1185">Reference proteome</keyword>
<keyword evidence="5 8" id="KW-0812">Transmembrane</keyword>
<dbReference type="STRING" id="589865.DaAHT2_1614"/>
<evidence type="ECO:0000256" key="5">
    <source>
        <dbReference type="ARBA" id="ARBA00022692"/>
    </source>
</evidence>
<comment type="subcellular location">
    <subcellularLocation>
        <location evidence="1 8">Cell membrane</location>
        <topology evidence="1 8">Multi-pass membrane protein</topology>
    </subcellularLocation>
</comment>
<dbReference type="PANTHER" id="PTHR30269">
    <property type="entry name" value="TRANSMEMBRANE PROTEIN YFCA"/>
    <property type="match status" value="1"/>
</dbReference>
<evidence type="ECO:0000256" key="4">
    <source>
        <dbReference type="ARBA" id="ARBA00022475"/>
    </source>
</evidence>
<feature type="transmembrane region" description="Helical" evidence="8">
    <location>
        <begin position="216"/>
        <end position="235"/>
    </location>
</feature>
<evidence type="ECO:0000256" key="2">
    <source>
        <dbReference type="ARBA" id="ARBA00009142"/>
    </source>
</evidence>
<dbReference type="OrthoDB" id="8480055at2"/>
<dbReference type="RefSeq" id="WP_013163836.1">
    <property type="nucleotide sequence ID" value="NC_014216.1"/>
</dbReference>
<name>D6Z434_DESAT</name>
<feature type="transmembrane region" description="Helical" evidence="8">
    <location>
        <begin position="142"/>
        <end position="162"/>
    </location>
</feature>
<sequence length="267" mass="27508">MLSHLIIAVAALGASTLTLYSGFGLGTLLLPVFALFYPVETAVAATAVVHLANNIFKIGLVGKMADRSLVLGFGLPALLAAFAGAALLGLVAGLGTVTSYQLGALEATVTPIKLLMGLLILAFSLFELLPGLRQIRFDRRHLTIGGLLSGFFGGLSGHQGALRSAFLVKTGVDREAFVGTNAVIAFMVDVARLLTYGTIFVLAGRAATDMVAWTPADGSLVFTGIAAAFIGAVVGKRLLPKVTMATIRTLTGTLLVLVALGLISGLI</sequence>
<dbReference type="InParanoid" id="D6Z434"/>
<keyword evidence="7 8" id="KW-0472">Membrane</keyword>
<keyword evidence="4 8" id="KW-1003">Cell membrane</keyword>
<feature type="transmembrane region" description="Helical" evidence="8">
    <location>
        <begin position="182"/>
        <end position="204"/>
    </location>
</feature>
<evidence type="ECO:0000256" key="6">
    <source>
        <dbReference type="ARBA" id="ARBA00022989"/>
    </source>
</evidence>
<proteinExistence type="inferred from homology"/>
<feature type="transmembrane region" description="Helical" evidence="8">
    <location>
        <begin position="69"/>
        <end position="92"/>
    </location>
</feature>
<feature type="transmembrane region" description="Helical" evidence="8">
    <location>
        <begin position="112"/>
        <end position="130"/>
    </location>
</feature>
<organism evidence="9 10">
    <name type="scientific">Desulfurivibrio alkaliphilus (strain DSM 19089 / UNIQEM U267 / AHT2)</name>
    <dbReference type="NCBI Taxonomy" id="589865"/>
    <lineage>
        <taxon>Bacteria</taxon>
        <taxon>Pseudomonadati</taxon>
        <taxon>Thermodesulfobacteriota</taxon>
        <taxon>Desulfobulbia</taxon>
        <taxon>Desulfobulbales</taxon>
        <taxon>Desulfobulbaceae</taxon>
        <taxon>Desulfurivibrio</taxon>
    </lineage>
</organism>
<comment type="similarity">
    <text evidence="2 8">Belongs to the 4-toluene sulfonate uptake permease (TSUP) (TC 2.A.102) family.</text>
</comment>
<dbReference type="eggNOG" id="COG0730">
    <property type="taxonomic scope" value="Bacteria"/>
</dbReference>
<evidence type="ECO:0000313" key="9">
    <source>
        <dbReference type="EMBL" id="ADH86309.1"/>
    </source>
</evidence>
<dbReference type="HOGENOM" id="CLU_1041015_0_0_7"/>
<feature type="transmembrane region" description="Helical" evidence="8">
    <location>
        <begin position="247"/>
        <end position="266"/>
    </location>
</feature>
<dbReference type="Proteomes" id="UP000001508">
    <property type="component" value="Chromosome"/>
</dbReference>
<evidence type="ECO:0000256" key="8">
    <source>
        <dbReference type="RuleBase" id="RU363041"/>
    </source>
</evidence>
<dbReference type="AlphaFoldDB" id="D6Z434"/>
<feature type="transmembrane region" description="Helical" evidence="8">
    <location>
        <begin position="28"/>
        <end position="49"/>
    </location>
</feature>
<dbReference type="PANTHER" id="PTHR30269:SF37">
    <property type="entry name" value="MEMBRANE TRANSPORTER PROTEIN"/>
    <property type="match status" value="1"/>
</dbReference>
<accession>D6Z434</accession>
<dbReference type="InterPro" id="IPR002781">
    <property type="entry name" value="TM_pro_TauE-like"/>
</dbReference>
<dbReference type="InterPro" id="IPR052017">
    <property type="entry name" value="TSUP"/>
</dbReference>
<keyword evidence="6 8" id="KW-1133">Transmembrane helix</keyword>